<dbReference type="Gene3D" id="1.10.1740.10">
    <property type="match status" value="1"/>
</dbReference>
<dbReference type="GO" id="GO:0006352">
    <property type="term" value="P:DNA-templated transcription initiation"/>
    <property type="evidence" value="ECO:0007669"/>
    <property type="project" value="InterPro"/>
</dbReference>
<feature type="compositionally biased region" description="Polar residues" evidence="1">
    <location>
        <begin position="14"/>
        <end position="23"/>
    </location>
</feature>
<dbReference type="SUPFAM" id="SSF88946">
    <property type="entry name" value="Sigma2 domain of RNA polymerase sigma factors"/>
    <property type="match status" value="1"/>
</dbReference>
<accession>A0A7G6WW97</accession>
<sequence length="198" mass="20697">MSVSLRHRRPASTPLATHHQQNAAGDRRLLTSARGGDDASIAQIYDLHGLALLNLACAVSSDREAAESAVVEAVVQACTGYGNADPSGSLRHQLARLTYTHCVRPRGSSQASAAAGGGVQPQSGLGVAASRGFSVLSRHQRGVLALTVFGDHSYREAADLLDVTPATAGRAAEVRSARMPASDRRPAEHHELPARAPN</sequence>
<evidence type="ECO:0000313" key="3">
    <source>
        <dbReference type="Proteomes" id="UP000515563"/>
    </source>
</evidence>
<reference evidence="2 3" key="2">
    <citation type="journal article" date="2020" name="Microbiol. Resour. Announc.">
        <title>Antarctic desert soil bacteria exhibit high novel natural product potential, evaluated through long-read genome sequencing and comparative genomics.</title>
        <authorList>
            <person name="Benaud N."/>
            <person name="Edwards R.J."/>
            <person name="Amos T.G."/>
            <person name="D'Agostino P.M."/>
            <person name="Gutierrez-Chavez C."/>
            <person name="Montgomery K."/>
            <person name="Nicetic I."/>
            <person name="Ferrari B.C."/>
        </authorList>
    </citation>
    <scope>NUCLEOTIDE SEQUENCE [LARGE SCALE GENOMIC DNA]</scope>
    <source>
        <strain evidence="2 3">SPB151</strain>
    </source>
</reference>
<dbReference type="KEGG" id="kqi:F1D05_10575"/>
<dbReference type="EMBL" id="CP043661">
    <property type="protein sequence ID" value="QNE18262.1"/>
    <property type="molecule type" value="Genomic_DNA"/>
</dbReference>
<feature type="region of interest" description="Disordered" evidence="1">
    <location>
        <begin position="170"/>
        <end position="198"/>
    </location>
</feature>
<evidence type="ECO:0000313" key="2">
    <source>
        <dbReference type="EMBL" id="QNE18262.1"/>
    </source>
</evidence>
<feature type="region of interest" description="Disordered" evidence="1">
    <location>
        <begin position="1"/>
        <end position="25"/>
    </location>
</feature>
<dbReference type="AlphaFoldDB" id="A0A7G6WW97"/>
<name>A0A7G6WW97_9ACTN</name>
<dbReference type="InterPro" id="IPR013325">
    <property type="entry name" value="RNA_pol_sigma_r2"/>
</dbReference>
<dbReference type="GO" id="GO:0003700">
    <property type="term" value="F:DNA-binding transcription factor activity"/>
    <property type="evidence" value="ECO:0007669"/>
    <property type="project" value="InterPro"/>
</dbReference>
<dbReference type="RefSeq" id="WP_185447270.1">
    <property type="nucleotide sequence ID" value="NZ_CP043661.1"/>
</dbReference>
<protein>
    <submittedName>
        <fullName evidence="2">Uncharacterized protein</fullName>
    </submittedName>
</protein>
<feature type="compositionally biased region" description="Basic residues" evidence="1">
    <location>
        <begin position="1"/>
        <end position="10"/>
    </location>
</feature>
<keyword evidence="3" id="KW-1185">Reference proteome</keyword>
<gene>
    <name evidence="2" type="ORF">F1D05_10575</name>
</gene>
<dbReference type="Proteomes" id="UP000515563">
    <property type="component" value="Chromosome"/>
</dbReference>
<reference evidence="3" key="1">
    <citation type="submission" date="2019-09" db="EMBL/GenBank/DDBJ databases">
        <title>Antimicrobial potential of Antarctic Bacteria.</title>
        <authorList>
            <person name="Benaud N."/>
            <person name="Edwards R.J."/>
            <person name="Ferrari B.C."/>
        </authorList>
    </citation>
    <scope>NUCLEOTIDE SEQUENCE [LARGE SCALE GENOMIC DNA]</scope>
    <source>
        <strain evidence="3">SPB151</strain>
    </source>
</reference>
<feature type="compositionally biased region" description="Basic and acidic residues" evidence="1">
    <location>
        <begin position="172"/>
        <end position="198"/>
    </location>
</feature>
<evidence type="ECO:0000256" key="1">
    <source>
        <dbReference type="SAM" id="MobiDB-lite"/>
    </source>
</evidence>
<proteinExistence type="predicted"/>
<organism evidence="2 3">
    <name type="scientific">Kribbella qitaiheensis</name>
    <dbReference type="NCBI Taxonomy" id="1544730"/>
    <lineage>
        <taxon>Bacteria</taxon>
        <taxon>Bacillati</taxon>
        <taxon>Actinomycetota</taxon>
        <taxon>Actinomycetes</taxon>
        <taxon>Propionibacteriales</taxon>
        <taxon>Kribbellaceae</taxon>
        <taxon>Kribbella</taxon>
    </lineage>
</organism>